<organism evidence="1 2">
    <name type="scientific">Nocardia puris</name>
    <dbReference type="NCBI Taxonomy" id="208602"/>
    <lineage>
        <taxon>Bacteria</taxon>
        <taxon>Bacillati</taxon>
        <taxon>Actinomycetota</taxon>
        <taxon>Actinomycetes</taxon>
        <taxon>Mycobacteriales</taxon>
        <taxon>Nocardiaceae</taxon>
        <taxon>Nocardia</taxon>
    </lineage>
</organism>
<dbReference type="EMBL" id="QNRE01000004">
    <property type="protein sequence ID" value="RBO91305.1"/>
    <property type="molecule type" value="Genomic_DNA"/>
</dbReference>
<dbReference type="STRING" id="1210090.GCA_001613185_00932"/>
<reference evidence="1 2" key="1">
    <citation type="submission" date="2018-06" db="EMBL/GenBank/DDBJ databases">
        <title>Genomic Encyclopedia of Type Strains, Phase IV (KMG-IV): sequencing the most valuable type-strain genomes for metagenomic binning, comparative biology and taxonomic classification.</title>
        <authorList>
            <person name="Goeker M."/>
        </authorList>
    </citation>
    <scope>NUCLEOTIDE SEQUENCE [LARGE SCALE GENOMIC DNA]</scope>
    <source>
        <strain evidence="1 2">DSM 44599</strain>
    </source>
</reference>
<sequence>MTNGSMTPARLREVMEFDHVIHVDSDGRVSEPKDVYAPDVTESNGTVAVDPVDWELLTGWTGQWNYSGPVMHPSEFVGGRLADHILTTPGTYVTVVVTDLDELDADGESALAGWAIAYREDTR</sequence>
<protein>
    <submittedName>
        <fullName evidence="1">Uncharacterized protein</fullName>
    </submittedName>
</protein>
<comment type="caution">
    <text evidence="1">The sequence shown here is derived from an EMBL/GenBank/DDBJ whole genome shotgun (WGS) entry which is preliminary data.</text>
</comment>
<accession>A0A366DN07</accession>
<name>A0A366DN07_9NOCA</name>
<evidence type="ECO:0000313" key="1">
    <source>
        <dbReference type="EMBL" id="RBO91305.1"/>
    </source>
</evidence>
<evidence type="ECO:0000313" key="2">
    <source>
        <dbReference type="Proteomes" id="UP000252586"/>
    </source>
</evidence>
<gene>
    <name evidence="1" type="ORF">DFR74_1047</name>
</gene>
<keyword evidence="2" id="KW-1185">Reference proteome</keyword>
<dbReference type="Proteomes" id="UP000252586">
    <property type="component" value="Unassembled WGS sequence"/>
</dbReference>
<proteinExistence type="predicted"/>
<dbReference type="AlphaFoldDB" id="A0A366DN07"/>